<comment type="cofactor">
    <cofactor evidence="5">
        <name>Mg(2+)</name>
        <dbReference type="ChEBI" id="CHEBI:18420"/>
    </cofactor>
</comment>
<keyword evidence="2 5" id="KW-0479">Metal-binding</keyword>
<dbReference type="InterPro" id="IPR000760">
    <property type="entry name" value="Inositol_monophosphatase-like"/>
</dbReference>
<dbReference type="eggNOG" id="COG0483">
    <property type="taxonomic scope" value="Bacteria"/>
</dbReference>
<dbReference type="Proteomes" id="UP000012019">
    <property type="component" value="Unassembled WGS sequence"/>
</dbReference>
<evidence type="ECO:0000313" key="7">
    <source>
        <dbReference type="Proteomes" id="UP000012019"/>
    </source>
</evidence>
<dbReference type="AlphaFoldDB" id="M7PT84"/>
<organism evidence="6 7">
    <name type="scientific">Methylophaga lonarensis MPL</name>
    <dbReference type="NCBI Taxonomy" id="1286106"/>
    <lineage>
        <taxon>Bacteria</taxon>
        <taxon>Pseudomonadati</taxon>
        <taxon>Pseudomonadota</taxon>
        <taxon>Gammaproteobacteria</taxon>
        <taxon>Thiotrichales</taxon>
        <taxon>Piscirickettsiaceae</taxon>
        <taxon>Methylophaga</taxon>
    </lineage>
</organism>
<evidence type="ECO:0000256" key="4">
    <source>
        <dbReference type="ARBA" id="ARBA00022842"/>
    </source>
</evidence>
<evidence type="ECO:0000313" key="6">
    <source>
        <dbReference type="EMBL" id="EMR13679.1"/>
    </source>
</evidence>
<dbReference type="SUPFAM" id="SSF56655">
    <property type="entry name" value="Carbohydrate phosphatase"/>
    <property type="match status" value="1"/>
</dbReference>
<feature type="binding site" evidence="5">
    <location>
        <position position="109"/>
    </location>
    <ligand>
        <name>Mg(2+)</name>
        <dbReference type="ChEBI" id="CHEBI:18420"/>
        <label>1</label>
        <note>catalytic</note>
    </ligand>
</feature>
<dbReference type="InterPro" id="IPR020550">
    <property type="entry name" value="Inositol_monophosphatase_CS"/>
</dbReference>
<dbReference type="PATRIC" id="fig|1286106.3.peg.814"/>
<keyword evidence="4 5" id="KW-0460">Magnesium</keyword>
<evidence type="ECO:0000256" key="3">
    <source>
        <dbReference type="ARBA" id="ARBA00022801"/>
    </source>
</evidence>
<proteinExistence type="inferred from homology"/>
<keyword evidence="7" id="KW-1185">Reference proteome</keyword>
<dbReference type="InterPro" id="IPR020583">
    <property type="entry name" value="Inositol_monoP_metal-BS"/>
</dbReference>
<dbReference type="PROSITE" id="PS00630">
    <property type="entry name" value="IMP_2"/>
    <property type="match status" value="1"/>
</dbReference>
<dbReference type="GO" id="GO:0046854">
    <property type="term" value="P:phosphatidylinositol phosphate biosynthetic process"/>
    <property type="evidence" value="ECO:0007669"/>
    <property type="project" value="InterPro"/>
</dbReference>
<reference evidence="6 7" key="1">
    <citation type="journal article" date="2013" name="Genome Announc.">
        <title>Draft Genome Sequence of Methylophaga lonarensis MPLT, a Haloalkaliphilic (Non-Methane-Utilizing) Methylotroph.</title>
        <authorList>
            <person name="Shetty S.A."/>
            <person name="Marathe N.P."/>
            <person name="Munot H."/>
            <person name="Antony C.P."/>
            <person name="Dhotre D.P."/>
            <person name="Murrell J.C."/>
            <person name="Shouche Y.S."/>
        </authorList>
    </citation>
    <scope>NUCLEOTIDE SEQUENCE [LARGE SCALE GENOMIC DNA]</scope>
    <source>
        <strain evidence="6 7">MPL</strain>
    </source>
</reference>
<accession>M7PT84</accession>
<keyword evidence="3" id="KW-0378">Hydrolase</keyword>
<dbReference type="CDD" id="cd01637">
    <property type="entry name" value="IMPase_like"/>
    <property type="match status" value="1"/>
</dbReference>
<feature type="binding site" evidence="5">
    <location>
        <position position="111"/>
    </location>
    <ligand>
        <name>Mg(2+)</name>
        <dbReference type="ChEBI" id="CHEBI:18420"/>
        <label>1</label>
        <note>catalytic</note>
    </ligand>
</feature>
<name>M7PT84_9GAMM</name>
<dbReference type="EMBL" id="APHR01000017">
    <property type="protein sequence ID" value="EMR13679.1"/>
    <property type="molecule type" value="Genomic_DNA"/>
</dbReference>
<evidence type="ECO:0000256" key="1">
    <source>
        <dbReference type="ARBA" id="ARBA00009759"/>
    </source>
</evidence>
<dbReference type="STRING" id="1286106.MPL1_04055"/>
<protein>
    <submittedName>
        <fullName evidence="6">Inositol-1-monophosphatase</fullName>
    </submittedName>
</protein>
<dbReference type="GO" id="GO:0008934">
    <property type="term" value="F:inositol monophosphate 1-phosphatase activity"/>
    <property type="evidence" value="ECO:0007669"/>
    <property type="project" value="TreeGrafter"/>
</dbReference>
<sequence>MKLNRPWPGKFSEPCYFTDILEFMTIDLQQLTRLIREISREILLPRFNAVNRQYKADGSIVTIADRMMQDILTERLAEHYPDIKLLGEEMPASQQAELLSEGKPLWCLDPIDGTSNFASGMPCFSVSLALLQNNSVSHGLVYDPIRDECFTAQLGKGAWLNDRPLQTSHNKLDISQTLAMVDFKRLPPELSQRLITERPYGSQRSLGSIALELCWLAAGRCQLYLHGKQLLWDYAAAQLIISEAGGYITSLEGNSLSEPSLQSKSACAAVDAELLLQWRNFLSGHASR</sequence>
<dbReference type="RefSeq" id="WP_009725835.1">
    <property type="nucleotide sequence ID" value="NZ_APHR01000017.1"/>
</dbReference>
<dbReference type="Gene3D" id="3.30.540.10">
    <property type="entry name" value="Fructose-1,6-Bisphosphatase, subunit A, domain 1"/>
    <property type="match status" value="1"/>
</dbReference>
<dbReference type="PANTHER" id="PTHR20854">
    <property type="entry name" value="INOSITOL MONOPHOSPHATASE"/>
    <property type="match status" value="1"/>
</dbReference>
<evidence type="ECO:0000256" key="5">
    <source>
        <dbReference type="PIRSR" id="PIRSR600760-2"/>
    </source>
</evidence>
<comment type="similarity">
    <text evidence="1">Belongs to the inositol monophosphatase superfamily.</text>
</comment>
<comment type="caution">
    <text evidence="6">The sequence shown here is derived from an EMBL/GenBank/DDBJ whole genome shotgun (WGS) entry which is preliminary data.</text>
</comment>
<dbReference type="GO" id="GO:0006020">
    <property type="term" value="P:inositol metabolic process"/>
    <property type="evidence" value="ECO:0007669"/>
    <property type="project" value="TreeGrafter"/>
</dbReference>
<dbReference type="Gene3D" id="3.40.190.80">
    <property type="match status" value="1"/>
</dbReference>
<dbReference type="PRINTS" id="PR00377">
    <property type="entry name" value="IMPHPHTASES"/>
</dbReference>
<dbReference type="GO" id="GO:0007165">
    <property type="term" value="P:signal transduction"/>
    <property type="evidence" value="ECO:0007669"/>
    <property type="project" value="TreeGrafter"/>
</dbReference>
<dbReference type="GO" id="GO:0046872">
    <property type="term" value="F:metal ion binding"/>
    <property type="evidence" value="ECO:0007669"/>
    <property type="project" value="UniProtKB-KW"/>
</dbReference>
<feature type="binding site" evidence="5">
    <location>
        <position position="88"/>
    </location>
    <ligand>
        <name>Mg(2+)</name>
        <dbReference type="ChEBI" id="CHEBI:18420"/>
        <label>1</label>
        <note>catalytic</note>
    </ligand>
</feature>
<dbReference type="Pfam" id="PF00459">
    <property type="entry name" value="Inositol_P"/>
    <property type="match status" value="1"/>
</dbReference>
<feature type="binding site" evidence="5">
    <location>
        <position position="233"/>
    </location>
    <ligand>
        <name>Mg(2+)</name>
        <dbReference type="ChEBI" id="CHEBI:18420"/>
        <label>1</label>
        <note>catalytic</note>
    </ligand>
</feature>
<gene>
    <name evidence="6" type="ORF">MPL1_04055</name>
</gene>
<dbReference type="PROSITE" id="PS00629">
    <property type="entry name" value="IMP_1"/>
    <property type="match status" value="1"/>
</dbReference>
<dbReference type="PANTHER" id="PTHR20854:SF4">
    <property type="entry name" value="INOSITOL-1-MONOPHOSPHATASE-RELATED"/>
    <property type="match status" value="1"/>
</dbReference>
<feature type="binding site" evidence="5">
    <location>
        <position position="112"/>
    </location>
    <ligand>
        <name>Mg(2+)</name>
        <dbReference type="ChEBI" id="CHEBI:18420"/>
        <label>1</label>
        <note>catalytic</note>
    </ligand>
</feature>
<evidence type="ECO:0000256" key="2">
    <source>
        <dbReference type="ARBA" id="ARBA00022723"/>
    </source>
</evidence>